<reference evidence="1 2" key="1">
    <citation type="submission" date="2017-08" db="EMBL/GenBank/DDBJ databases">
        <title>USMARCv1.0.</title>
        <authorList>
            <person name="Hannum G.I."/>
            <person name="Koren S."/>
            <person name="Schroeder S.G."/>
            <person name="Chin S.C."/>
            <person name="Nonneman D.J."/>
            <person name="Becker S.A."/>
            <person name="Rosen B.D."/>
            <person name="Bickhart D.M."/>
            <person name="Putnam N.H."/>
            <person name="Green R.E."/>
            <person name="Tuggle C.K."/>
            <person name="Liu H."/>
            <person name="Rohrer G.A."/>
            <person name="Warr A."/>
            <person name="Hall R."/>
            <person name="Kim K."/>
            <person name="Hume D.A."/>
            <person name="Talbot R."/>
            <person name="Chow W."/>
            <person name="Howe K."/>
            <person name="Schwartz A.S."/>
            <person name="Watson M."/>
            <person name="Archibald A.L."/>
            <person name="Phillippy A.M."/>
            <person name="Smith T.P.L."/>
        </authorList>
    </citation>
    <scope>NUCLEOTIDE SEQUENCE [LARGE SCALE GENOMIC DNA]</scope>
</reference>
<dbReference type="GeneID" id="100626483"/>
<sequence>MTRFFCCGSYFPGYPCYGTTFHRTYRAMPLNCVMPLGSPLNYGYGCNGYSSLGFGGSNISSLGCCYGGSFYRPWGSGSGFGYSTY</sequence>
<evidence type="ECO:0000313" key="2">
    <source>
        <dbReference type="Proteomes" id="UP000314985"/>
    </source>
</evidence>
<dbReference type="PANTHER" id="PTHR38504">
    <property type="entry name" value="KERATIN-ASSOCIATED PROTEIN 7-1"/>
    <property type="match status" value="1"/>
</dbReference>
<dbReference type="OrthoDB" id="9794157at2759"/>
<evidence type="ECO:0008006" key="3">
    <source>
        <dbReference type="Google" id="ProtNLM"/>
    </source>
</evidence>
<dbReference type="Proteomes" id="UP000314985">
    <property type="component" value="Chromosome 13"/>
</dbReference>
<reference evidence="1" key="2">
    <citation type="submission" date="2025-08" db="UniProtKB">
        <authorList>
            <consortium name="Ensembl"/>
        </authorList>
    </citation>
    <scope>IDENTIFICATION</scope>
</reference>
<dbReference type="Ensembl" id="ENSSSCT00070029217.1">
    <property type="protein sequence ID" value="ENSSSCP00070024351.1"/>
    <property type="gene ID" value="ENSSSCG00070014891.1"/>
</dbReference>
<dbReference type="Pfam" id="PF15034">
    <property type="entry name" value="KRTAP7"/>
    <property type="match status" value="1"/>
</dbReference>
<accession>A0A4X1U3T5</accession>
<proteinExistence type="predicted"/>
<name>A0A4X1U3T5_PIG</name>
<protein>
    <recommendedName>
        <fullName evidence="3">Keratin-associated protein 7-1</fullName>
    </recommendedName>
</protein>
<dbReference type="KEGG" id="ssc:100626483"/>
<evidence type="ECO:0000313" key="1">
    <source>
        <dbReference type="Ensembl" id="ENSSSCP00070024351.1"/>
    </source>
</evidence>
<dbReference type="PANTHER" id="PTHR38504:SF1">
    <property type="entry name" value="KERATIN-ASSOCIATED PROTEIN 7-1"/>
    <property type="match status" value="1"/>
</dbReference>
<organism evidence="1 2">
    <name type="scientific">Sus scrofa</name>
    <name type="common">Pig</name>
    <dbReference type="NCBI Taxonomy" id="9823"/>
    <lineage>
        <taxon>Eukaryota</taxon>
        <taxon>Metazoa</taxon>
        <taxon>Chordata</taxon>
        <taxon>Craniata</taxon>
        <taxon>Vertebrata</taxon>
        <taxon>Euteleostomi</taxon>
        <taxon>Mammalia</taxon>
        <taxon>Eutheria</taxon>
        <taxon>Laurasiatheria</taxon>
        <taxon>Artiodactyla</taxon>
        <taxon>Suina</taxon>
        <taxon>Suidae</taxon>
        <taxon>Sus</taxon>
    </lineage>
</organism>
<dbReference type="InterPro" id="IPR020184">
    <property type="entry name" value="KRTAP7"/>
</dbReference>
<dbReference type="AlphaFoldDB" id="A0A4X1U3T5"/>